<evidence type="ECO:0000256" key="2">
    <source>
        <dbReference type="PROSITE-ProRule" id="PRU00192"/>
    </source>
</evidence>
<dbReference type="InterPro" id="IPR036028">
    <property type="entry name" value="SH3-like_dom_sf"/>
</dbReference>
<feature type="compositionally biased region" description="Low complexity" evidence="3">
    <location>
        <begin position="343"/>
        <end position="354"/>
    </location>
</feature>
<dbReference type="PROSITE" id="PS50002">
    <property type="entry name" value="SH3"/>
    <property type="match status" value="1"/>
</dbReference>
<dbReference type="AlphaFoldDB" id="A0A9W7YGW3"/>
<dbReference type="SUPFAM" id="SSF50044">
    <property type="entry name" value="SH3-domain"/>
    <property type="match status" value="1"/>
</dbReference>
<feature type="compositionally biased region" description="Polar residues" evidence="3">
    <location>
        <begin position="500"/>
        <end position="515"/>
    </location>
</feature>
<sequence length="715" mass="76047">MRSLAARLLAALVAAALTCSPSAHAECISLRDSQGCPGFAQEFVSTNATSRFSWYPKDDVSAFDKALSDYVTSRANLDEFQSVFRCSGLDDLGGFSSDHGLAVIRYHRSMICADVLFSDNNIRECYGENAAGHRRRDGVDKSPELQLAEVLASTTVAVRPSAPMALCRSTCESWIDSLHTIVANATLCQPDKGINREASLESLRSKCDLNMHSGAPGHCVDGNANELKTCGYQRVEDWCRYCSYAVDYADVCASVGVRVGNGESSDGDKSKHAPPTAPGDRGIEADGLIAELARRRHQERVLRVVVIVLGVLAGIVLVALLVMIAMGRSLPPFVDHGIHHTASRSGSSSGMDDSTLLQLGANGQGQPEKVSDFVDCFLTLVGKPRKVIYPFFARREDEISLQSGDTVTVQMAFDDGWVVGKNVTSGLEGTFPLMCIMDNLPPSMPSHWSVLPETKNASIDNMRSSSRSVTRATPRVSGATEGYCAGSPLPPHAPVITTTGIPTSPHLHSTRNSTRIYRRSSEERAQRDSGSGFLGRLLGALMLTNPASTSAGAGSATPAPGFFRRLIFSPPSTGSARGPLEISKPIPSRPHSFTVHSAVHVGLNNPGYMPAPGEQNTWVSTVPVGIPSANRYPIMNGHAPTGYNSTARSSTDRLPTAPGAPMQPSSGFGEFAPSNNSQLTVTGNPSLDTYRTAEQSASGAPGQALASATAATYFR</sequence>
<protein>
    <recommendedName>
        <fullName evidence="6">SH3 domain-containing protein</fullName>
    </recommendedName>
</protein>
<feature type="region of interest" description="Disordered" evidence="3">
    <location>
        <begin position="261"/>
        <end position="282"/>
    </location>
</feature>
<organism evidence="7 8">
    <name type="scientific">Coemansia biformis</name>
    <dbReference type="NCBI Taxonomy" id="1286918"/>
    <lineage>
        <taxon>Eukaryota</taxon>
        <taxon>Fungi</taxon>
        <taxon>Fungi incertae sedis</taxon>
        <taxon>Zoopagomycota</taxon>
        <taxon>Kickxellomycotina</taxon>
        <taxon>Kickxellomycetes</taxon>
        <taxon>Kickxellales</taxon>
        <taxon>Kickxellaceae</taxon>
        <taxon>Coemansia</taxon>
    </lineage>
</organism>
<keyword evidence="8" id="KW-1185">Reference proteome</keyword>
<feature type="compositionally biased region" description="Polar residues" evidence="3">
    <location>
        <begin position="642"/>
        <end position="653"/>
    </location>
</feature>
<feature type="region of interest" description="Disordered" evidence="3">
    <location>
        <begin position="341"/>
        <end position="366"/>
    </location>
</feature>
<proteinExistence type="predicted"/>
<keyword evidence="4" id="KW-0472">Membrane</keyword>
<keyword evidence="5" id="KW-0732">Signal</keyword>
<dbReference type="Gene3D" id="2.30.30.40">
    <property type="entry name" value="SH3 Domains"/>
    <property type="match status" value="1"/>
</dbReference>
<gene>
    <name evidence="7" type="ORF">LPJ61_001874</name>
</gene>
<feature type="chain" id="PRO_5040768043" description="SH3 domain-containing protein" evidence="5">
    <location>
        <begin position="26"/>
        <end position="715"/>
    </location>
</feature>
<name>A0A9W7YGW3_9FUNG</name>
<feature type="region of interest" description="Disordered" evidence="3">
    <location>
        <begin position="637"/>
        <end position="715"/>
    </location>
</feature>
<evidence type="ECO:0000256" key="3">
    <source>
        <dbReference type="SAM" id="MobiDB-lite"/>
    </source>
</evidence>
<keyword evidence="4" id="KW-0812">Transmembrane</keyword>
<dbReference type="Proteomes" id="UP001143981">
    <property type="component" value="Unassembled WGS sequence"/>
</dbReference>
<dbReference type="OrthoDB" id="5340910at2759"/>
<feature type="signal peptide" evidence="5">
    <location>
        <begin position="1"/>
        <end position="25"/>
    </location>
</feature>
<reference evidence="7" key="1">
    <citation type="submission" date="2022-07" db="EMBL/GenBank/DDBJ databases">
        <title>Phylogenomic reconstructions and comparative analyses of Kickxellomycotina fungi.</title>
        <authorList>
            <person name="Reynolds N.K."/>
            <person name="Stajich J.E."/>
            <person name="Barry K."/>
            <person name="Grigoriev I.V."/>
            <person name="Crous P."/>
            <person name="Smith M.E."/>
        </authorList>
    </citation>
    <scope>NUCLEOTIDE SEQUENCE</scope>
    <source>
        <strain evidence="7">BCRC 34381</strain>
    </source>
</reference>
<evidence type="ECO:0000259" key="6">
    <source>
        <dbReference type="PROSITE" id="PS50002"/>
    </source>
</evidence>
<feature type="domain" description="SH3" evidence="6">
    <location>
        <begin position="380"/>
        <end position="441"/>
    </location>
</feature>
<dbReference type="EMBL" id="JANBOI010000193">
    <property type="protein sequence ID" value="KAJ1732815.1"/>
    <property type="molecule type" value="Genomic_DNA"/>
</dbReference>
<accession>A0A9W7YGW3</accession>
<dbReference type="InterPro" id="IPR001452">
    <property type="entry name" value="SH3_domain"/>
</dbReference>
<evidence type="ECO:0000256" key="4">
    <source>
        <dbReference type="SAM" id="Phobius"/>
    </source>
</evidence>
<evidence type="ECO:0000313" key="7">
    <source>
        <dbReference type="EMBL" id="KAJ1732815.1"/>
    </source>
</evidence>
<feature type="region of interest" description="Disordered" evidence="3">
    <location>
        <begin position="500"/>
        <end position="531"/>
    </location>
</feature>
<evidence type="ECO:0000256" key="1">
    <source>
        <dbReference type="ARBA" id="ARBA00022443"/>
    </source>
</evidence>
<feature type="transmembrane region" description="Helical" evidence="4">
    <location>
        <begin position="301"/>
        <end position="324"/>
    </location>
</feature>
<evidence type="ECO:0000313" key="8">
    <source>
        <dbReference type="Proteomes" id="UP001143981"/>
    </source>
</evidence>
<keyword evidence="4" id="KW-1133">Transmembrane helix</keyword>
<keyword evidence="1 2" id="KW-0728">SH3 domain</keyword>
<comment type="caution">
    <text evidence="7">The sequence shown here is derived from an EMBL/GenBank/DDBJ whole genome shotgun (WGS) entry which is preliminary data.</text>
</comment>
<evidence type="ECO:0000256" key="5">
    <source>
        <dbReference type="SAM" id="SignalP"/>
    </source>
</evidence>
<feature type="compositionally biased region" description="Polar residues" evidence="3">
    <location>
        <begin position="673"/>
        <end position="698"/>
    </location>
</feature>
<dbReference type="SMART" id="SM00326">
    <property type="entry name" value="SH3"/>
    <property type="match status" value="1"/>
</dbReference>
<dbReference type="Pfam" id="PF14604">
    <property type="entry name" value="SH3_9"/>
    <property type="match status" value="1"/>
</dbReference>